<feature type="transmembrane region" description="Helical" evidence="1">
    <location>
        <begin position="162"/>
        <end position="191"/>
    </location>
</feature>
<dbReference type="EMBL" id="CP130612">
    <property type="protein sequence ID" value="WKW13073.1"/>
    <property type="molecule type" value="Genomic_DNA"/>
</dbReference>
<dbReference type="RefSeq" id="WP_367885935.1">
    <property type="nucleotide sequence ID" value="NZ_CP130612.1"/>
</dbReference>
<dbReference type="AlphaFoldDB" id="A0AA49JWC8"/>
<evidence type="ECO:0000313" key="3">
    <source>
        <dbReference type="EMBL" id="WKW15979.1"/>
    </source>
</evidence>
<accession>A0AA49JWC8</accession>
<evidence type="ECO:0000313" key="4">
    <source>
        <dbReference type="Proteomes" id="UP001229955"/>
    </source>
</evidence>
<reference evidence="2" key="1">
    <citation type="submission" date="2023-07" db="EMBL/GenBank/DDBJ databases">
        <authorList>
            <person name="Haufschild T."/>
            <person name="Kallscheuer N."/>
            <person name="Hammer J."/>
            <person name="Kohn T."/>
            <person name="Kabuu M."/>
            <person name="Jogler M."/>
            <person name="Wohfarth N."/>
            <person name="Heuer A."/>
            <person name="Rohde M."/>
            <person name="van Teeseling M.C.F."/>
            <person name="Jogler C."/>
        </authorList>
    </citation>
    <scope>NUCLEOTIDE SEQUENCE</scope>
    <source>
        <strain evidence="2">Strain 138</strain>
        <strain evidence="3">Strain 318</strain>
    </source>
</reference>
<name>A0AA49JWC8_9BACT</name>
<gene>
    <name evidence="2" type="ORF">Strain138_002387</name>
    <name evidence="3" type="ORF">Strain318_002386</name>
</gene>
<proteinExistence type="predicted"/>
<dbReference type="GO" id="GO:0043190">
    <property type="term" value="C:ATP-binding cassette (ABC) transporter complex"/>
    <property type="evidence" value="ECO:0007669"/>
    <property type="project" value="InterPro"/>
</dbReference>
<dbReference type="InterPro" id="IPR030802">
    <property type="entry name" value="Permease_MalE"/>
</dbReference>
<evidence type="ECO:0000256" key="1">
    <source>
        <dbReference type="SAM" id="Phobius"/>
    </source>
</evidence>
<feature type="transmembrane region" description="Helical" evidence="1">
    <location>
        <begin position="251"/>
        <end position="274"/>
    </location>
</feature>
<keyword evidence="1" id="KW-1133">Transmembrane helix</keyword>
<keyword evidence="1" id="KW-0472">Membrane</keyword>
<feature type="transmembrane region" description="Helical" evidence="1">
    <location>
        <begin position="65"/>
        <end position="88"/>
    </location>
</feature>
<accession>A0AA49K1X9</accession>
<organism evidence="2">
    <name type="scientific">Pseudogemmatithrix spongiicola</name>
    <dbReference type="NCBI Taxonomy" id="3062599"/>
    <lineage>
        <taxon>Bacteria</taxon>
        <taxon>Pseudomonadati</taxon>
        <taxon>Gemmatimonadota</taxon>
        <taxon>Gemmatimonadia</taxon>
        <taxon>Gemmatimonadales</taxon>
        <taxon>Gemmatimonadaceae</taxon>
        <taxon>Pseudogemmatithrix</taxon>
    </lineage>
</organism>
<evidence type="ECO:0000313" key="2">
    <source>
        <dbReference type="EMBL" id="WKW13073.1"/>
    </source>
</evidence>
<dbReference type="Proteomes" id="UP001229955">
    <property type="component" value="Chromosome"/>
</dbReference>
<dbReference type="PANTHER" id="PTHR30188">
    <property type="entry name" value="ABC TRANSPORTER PERMEASE PROTEIN-RELATED"/>
    <property type="match status" value="1"/>
</dbReference>
<dbReference type="PANTHER" id="PTHR30188:SF4">
    <property type="entry name" value="PROTEIN TRIGALACTOSYLDIACYLGLYCEROL 1, CHLOROPLASTIC"/>
    <property type="match status" value="1"/>
</dbReference>
<keyword evidence="4" id="KW-1185">Reference proteome</keyword>
<keyword evidence="1" id="KW-0812">Transmembrane</keyword>
<dbReference type="Pfam" id="PF02405">
    <property type="entry name" value="MlaE"/>
    <property type="match status" value="1"/>
</dbReference>
<feature type="transmembrane region" description="Helical" evidence="1">
    <location>
        <begin position="108"/>
        <end position="128"/>
    </location>
</feature>
<dbReference type="GO" id="GO:0005548">
    <property type="term" value="F:phospholipid transporter activity"/>
    <property type="evidence" value="ECO:0007669"/>
    <property type="project" value="TreeGrafter"/>
</dbReference>
<protein>
    <submittedName>
        <fullName evidence="2">ABC transporter permease</fullName>
    </submittedName>
</protein>
<sequence length="276" mass="29722">MAGRPTEQFPIVQRSGLRAFRGVGRGTLALFGGIGARVLFARELWRALKEWRTWSREVIHQMRAIGVDSLPLAIMVAAFIGGVITIQIRYQLFPGIQLSIVGLSSRQIVILETGPLLTGLVLAGRVGAKMTAEIATMRVTEQIDALETLAFDPVAYLIIPRLIAAIIMLPILTVFADVFGVLSGLMAAVTITDVKYAQFMEGVRLGYEQFQVTYSLIKATLFGGAIAYLCTYEGYTTRGGAEGVGQSTAKAVVVSSIAILILDAITAILLAPYLQA</sequence>
<dbReference type="KEGG" id="pspc:Strain318_002386"/>
<feature type="transmembrane region" description="Helical" evidence="1">
    <location>
        <begin position="211"/>
        <end position="230"/>
    </location>
</feature>
<dbReference type="EMBL" id="CP130613">
    <property type="protein sequence ID" value="WKW15979.1"/>
    <property type="molecule type" value="Genomic_DNA"/>
</dbReference>